<evidence type="ECO:0000313" key="2">
    <source>
        <dbReference type="EMBL" id="PRF23242.1"/>
    </source>
</evidence>
<name>A0A8E2URK8_9BURK</name>
<organism evidence="2 3">
    <name type="scientific">Burkholderia multivorans</name>
    <dbReference type="NCBI Taxonomy" id="87883"/>
    <lineage>
        <taxon>Bacteria</taxon>
        <taxon>Pseudomonadati</taxon>
        <taxon>Pseudomonadota</taxon>
        <taxon>Betaproteobacteria</taxon>
        <taxon>Burkholderiales</taxon>
        <taxon>Burkholderiaceae</taxon>
        <taxon>Burkholderia</taxon>
        <taxon>Burkholderia cepacia complex</taxon>
    </lineage>
</organism>
<evidence type="ECO:0000259" key="1">
    <source>
        <dbReference type="Pfam" id="PF18862"/>
    </source>
</evidence>
<dbReference type="EMBL" id="PVFZ01000038">
    <property type="protein sequence ID" value="PRF23242.1"/>
    <property type="molecule type" value="Genomic_DNA"/>
</dbReference>
<reference evidence="2 3" key="1">
    <citation type="submission" date="2018-03" db="EMBL/GenBank/DDBJ databases">
        <authorList>
            <person name="Nguyen K."/>
            <person name="Fouts D."/>
            <person name="Sutton G."/>
        </authorList>
    </citation>
    <scope>NUCLEOTIDE SEQUENCE [LARGE SCALE GENOMIC DNA]</scope>
    <source>
        <strain evidence="2 3">AU17135</strain>
    </source>
</reference>
<dbReference type="InterPro" id="IPR041223">
    <property type="entry name" value="ApeA_NTD"/>
</dbReference>
<protein>
    <recommendedName>
        <fullName evidence="1">ApeA N-terminal domain-containing protein</fullName>
    </recommendedName>
</protein>
<evidence type="ECO:0000313" key="3">
    <source>
        <dbReference type="Proteomes" id="UP000237686"/>
    </source>
</evidence>
<sequence>MSTEIDFSENYSFDVVVTHDELGELGDATLRFGVDHWPHLRFADWRMYDRLGENRKYERFSATTKSGDVFTLFDCSVVGFSLSIDYIVAGDVTAEFKAIGIRFDDINEWFMPFRQVEDKISPNGNGENALRPISVSLKTDAQSFTLSTETIVKITHKGEDHIVHEHVLFNFERTDGFFSASDIREKSHELSTLLSILTAIPLTVVNVHVVCNSGECHYAFFSTFKKQQLDGRTRSYVDYFAAKSLLDGRWQAVFEKYYQSAYRKVLWVRLAGMQRYDGFWEYKALGYVSLLDKYVGERTKGQKRNPSKGNELKGTKLHAALRKVVPQLSEEQVDSVYSVVADIFLKGGKLSFGEQYRIVLGTMDEDIRSVINMTDRDFGQIKRIRDAVAHGDAPDLIETDFSRVGIIVSKIALMLTYWAFMDFGLTAKDFLSCLASHSRLHLRADIDRVQLARITNSAGFFKLTENQFDELLKIKSLRIQSCFIKYEDGRIEYAPHHVEALKGWYKKREGGVIPVARIFGQSEDKIKCWGQAYLETETRRLELTQAYFIESA</sequence>
<dbReference type="AlphaFoldDB" id="A0A8E2URK8"/>
<feature type="domain" description="ApeA N-terminal" evidence="1">
    <location>
        <begin position="45"/>
        <end position="256"/>
    </location>
</feature>
<comment type="caution">
    <text evidence="2">The sequence shown here is derived from an EMBL/GenBank/DDBJ whole genome shotgun (WGS) entry which is preliminary data.</text>
</comment>
<dbReference type="RefSeq" id="WP_105767916.1">
    <property type="nucleotide sequence ID" value="NZ_JAHPOP010000005.1"/>
</dbReference>
<accession>A0A8E2URK8</accession>
<gene>
    <name evidence="2" type="ORF">C6P98_14250</name>
</gene>
<proteinExistence type="predicted"/>
<dbReference type="Proteomes" id="UP000237686">
    <property type="component" value="Unassembled WGS sequence"/>
</dbReference>
<dbReference type="Pfam" id="PF18862">
    <property type="entry name" value="ApeA_NTD1"/>
    <property type="match status" value="1"/>
</dbReference>